<protein>
    <recommendedName>
        <fullName evidence="5">Peptidase A1 domain-containing protein</fullName>
    </recommendedName>
</protein>
<dbReference type="AlphaFoldDB" id="A0A4Z0A994"/>
<reference evidence="6 7" key="1">
    <citation type="submission" date="2019-02" db="EMBL/GenBank/DDBJ databases">
        <title>Genome sequencing of the rare red list fungi Hericium alpestre (H. flagellum).</title>
        <authorList>
            <person name="Buettner E."/>
            <person name="Kellner H."/>
        </authorList>
    </citation>
    <scope>NUCLEOTIDE SEQUENCE [LARGE SCALE GENOMIC DNA]</scope>
    <source>
        <strain evidence="6 7">DSM 108284</strain>
    </source>
</reference>
<dbReference type="PANTHER" id="PTHR47966">
    <property type="entry name" value="BETA-SITE APP-CLEAVING ENZYME, ISOFORM A-RELATED"/>
    <property type="match status" value="1"/>
</dbReference>
<gene>
    <name evidence="6" type="ORF">EWM64_g392</name>
</gene>
<name>A0A4Z0A994_9AGAM</name>
<organism evidence="6 7">
    <name type="scientific">Hericium alpestre</name>
    <dbReference type="NCBI Taxonomy" id="135208"/>
    <lineage>
        <taxon>Eukaryota</taxon>
        <taxon>Fungi</taxon>
        <taxon>Dikarya</taxon>
        <taxon>Basidiomycota</taxon>
        <taxon>Agaricomycotina</taxon>
        <taxon>Agaricomycetes</taxon>
        <taxon>Russulales</taxon>
        <taxon>Hericiaceae</taxon>
        <taxon>Hericium</taxon>
    </lineage>
</organism>
<keyword evidence="4" id="KW-0732">Signal</keyword>
<evidence type="ECO:0000256" key="4">
    <source>
        <dbReference type="SAM" id="SignalP"/>
    </source>
</evidence>
<dbReference type="InterPro" id="IPR033121">
    <property type="entry name" value="PEPTIDASE_A1"/>
</dbReference>
<evidence type="ECO:0000313" key="6">
    <source>
        <dbReference type="EMBL" id="TFY83622.1"/>
    </source>
</evidence>
<evidence type="ECO:0000259" key="5">
    <source>
        <dbReference type="PROSITE" id="PS51767"/>
    </source>
</evidence>
<dbReference type="InterPro" id="IPR034164">
    <property type="entry name" value="Pepsin-like_dom"/>
</dbReference>
<dbReference type="SUPFAM" id="SSF50630">
    <property type="entry name" value="Acid proteases"/>
    <property type="match status" value="1"/>
</dbReference>
<dbReference type="PANTHER" id="PTHR47966:SF51">
    <property type="entry name" value="BETA-SITE APP-CLEAVING ENZYME, ISOFORM A-RELATED"/>
    <property type="match status" value="1"/>
</dbReference>
<proteinExistence type="inferred from homology"/>
<sequence>MLSSLFPLLFLSSAVLAASPQTLKLTARKGSFARHVRRVSPISEPLLDQFNGTDLQWFGNISFGTPPQTFGVVFDTGSFDSEVPGIQCGASCANQNKFDFSKSSTFVSLNRTGELDFATGGGVEPSDFESLQVLEVNDTMTLLGIATPDTTFFLITNQTAGFFNDPYDGIVGMGFQPNGGIFPSLRKAGLPAIFSMFLTPHTVGDAELTIGGVDESKLKGQTLTYAPILPPTDQTNFWQLASTNIIINSKDVQKSLFDGLPMVFDSGTSNIVMPTNLTNAMNALISPLIKPFGTLGAYGIPCSEIDSLPAEITFTFTDTNNKPFNLTIPSRELNVGPLNEDPNTCQTLINALDEGVGIIGGSLLKHYYSVWDVDQARMGFVSNGF</sequence>
<comment type="similarity">
    <text evidence="1">Belongs to the peptidase A1 family.</text>
</comment>
<dbReference type="Gene3D" id="2.40.70.10">
    <property type="entry name" value="Acid Proteases"/>
    <property type="match status" value="2"/>
</dbReference>
<evidence type="ECO:0000256" key="1">
    <source>
        <dbReference type="ARBA" id="ARBA00007447"/>
    </source>
</evidence>
<accession>A0A4Z0A994</accession>
<dbReference type="GO" id="GO:0004190">
    <property type="term" value="F:aspartic-type endopeptidase activity"/>
    <property type="evidence" value="ECO:0007669"/>
    <property type="project" value="InterPro"/>
</dbReference>
<comment type="caution">
    <text evidence="6">The sequence shown here is derived from an EMBL/GenBank/DDBJ whole genome shotgun (WGS) entry which is preliminary data.</text>
</comment>
<dbReference type="GO" id="GO:0006508">
    <property type="term" value="P:proteolysis"/>
    <property type="evidence" value="ECO:0007669"/>
    <property type="project" value="InterPro"/>
</dbReference>
<dbReference type="PRINTS" id="PR00792">
    <property type="entry name" value="PEPSIN"/>
</dbReference>
<dbReference type="OrthoDB" id="771136at2759"/>
<keyword evidence="7" id="KW-1185">Reference proteome</keyword>
<evidence type="ECO:0000313" key="7">
    <source>
        <dbReference type="Proteomes" id="UP000298061"/>
    </source>
</evidence>
<feature type="domain" description="Peptidase A1" evidence="5">
    <location>
        <begin position="57"/>
        <end position="381"/>
    </location>
</feature>
<feature type="disulfide bond" evidence="3">
    <location>
        <begin position="302"/>
        <end position="345"/>
    </location>
</feature>
<dbReference type="Pfam" id="PF00026">
    <property type="entry name" value="Asp"/>
    <property type="match status" value="1"/>
</dbReference>
<evidence type="ECO:0000256" key="3">
    <source>
        <dbReference type="PIRSR" id="PIRSR601461-2"/>
    </source>
</evidence>
<feature type="active site" evidence="2">
    <location>
        <position position="75"/>
    </location>
</feature>
<dbReference type="InterPro" id="IPR001461">
    <property type="entry name" value="Aspartic_peptidase_A1"/>
</dbReference>
<dbReference type="Proteomes" id="UP000298061">
    <property type="component" value="Unassembled WGS sequence"/>
</dbReference>
<keyword evidence="3" id="KW-1015">Disulfide bond</keyword>
<dbReference type="InterPro" id="IPR021109">
    <property type="entry name" value="Peptidase_aspartic_dom_sf"/>
</dbReference>
<feature type="active site" evidence="2">
    <location>
        <position position="265"/>
    </location>
</feature>
<dbReference type="EMBL" id="SFCI01000018">
    <property type="protein sequence ID" value="TFY83622.1"/>
    <property type="molecule type" value="Genomic_DNA"/>
</dbReference>
<dbReference type="PROSITE" id="PS51767">
    <property type="entry name" value="PEPTIDASE_A1"/>
    <property type="match status" value="1"/>
</dbReference>
<dbReference type="CDD" id="cd05471">
    <property type="entry name" value="pepsin_like"/>
    <property type="match status" value="1"/>
</dbReference>
<evidence type="ECO:0000256" key="2">
    <source>
        <dbReference type="PIRSR" id="PIRSR601461-1"/>
    </source>
</evidence>
<feature type="signal peptide" evidence="4">
    <location>
        <begin position="1"/>
        <end position="17"/>
    </location>
</feature>
<feature type="chain" id="PRO_5021298280" description="Peptidase A1 domain-containing protein" evidence="4">
    <location>
        <begin position="18"/>
        <end position="385"/>
    </location>
</feature>